<evidence type="ECO:0000256" key="1">
    <source>
        <dbReference type="ARBA" id="ARBA00004123"/>
    </source>
</evidence>
<keyword evidence="8" id="KW-0010">Activator</keyword>
<keyword evidence="10" id="KW-0539">Nucleus</keyword>
<dbReference type="PANTHER" id="PTHR31744">
    <property type="entry name" value="PROTEIN CUP-SHAPED COTYLEDON 2-RELATED"/>
    <property type="match status" value="1"/>
</dbReference>
<dbReference type="Pfam" id="PF02365">
    <property type="entry name" value="NAM"/>
    <property type="match status" value="1"/>
</dbReference>
<dbReference type="PANTHER" id="PTHR31744:SF216">
    <property type="entry name" value="NAC TRANSCRIPTION FACTOR"/>
    <property type="match status" value="1"/>
</dbReference>
<keyword evidence="4" id="KW-1133">Transmembrane helix</keyword>
<dbReference type="SUPFAM" id="SSF101941">
    <property type="entry name" value="NAC domain"/>
    <property type="match status" value="1"/>
</dbReference>
<reference evidence="13 14" key="1">
    <citation type="submission" date="2021-05" db="EMBL/GenBank/DDBJ databases">
        <title>Genome Assembly of Synthetic Allotetraploid Brassica napus Reveals Homoeologous Exchanges between Subgenomes.</title>
        <authorList>
            <person name="Davis J.T."/>
        </authorList>
    </citation>
    <scope>NUCLEOTIDE SEQUENCE [LARGE SCALE GENOMIC DNA]</scope>
    <source>
        <strain evidence="14">cv. Da-Ae</strain>
        <tissue evidence="13">Seedling</tissue>
    </source>
</reference>
<dbReference type="EMBL" id="JAGKQM010000006">
    <property type="protein sequence ID" value="KAH0922161.1"/>
    <property type="molecule type" value="Genomic_DNA"/>
</dbReference>
<sequence>MVRGGSCDDDSRQHSFYWRNCSFRLDVGGEGETVEPATRRRRNLSILGGSSLSRFVKKMASTNQNIKVLTLDSLPVGLRFRPTDEELVRFYLHRKINGHDDDVTAIREIDICKWEPWDLPGFSVIKTNDSEWLFFCPLDRKYPNGSRQNRATIAGYWKATGKDRKIKSGKNSIIGVKRTLVFHSGRAPKGTRTNWIMHEYRATEDDLSGTNPGQSPFVICKLFKKQDLSLADEDSKLDEAAEQDVLSPTAATSSPGETRSQVSVVVKTEDVKRYDISESSLLVSSACVEATTAQLGDIDYLAFPELESLNYTMFSPSHSQLQSELGFSLNAFQSGLSDFSGNHSNSSQVQTQYGTNEVDTYISDFVDSILDLPDDDAVPEQEGSAPHQIAYAQHSVGDMSNDVSRTGIIKLQARREQPSGCATDYIVHGSASKRLRLQSNLEGIKSRSLELQTIKREVEEDRDGEAMKKGKPSKNKTGLLFRKFVSVRCSSGGLLRAAVVAILFLMSVCSLTADFRAASVMI</sequence>
<evidence type="ECO:0000256" key="2">
    <source>
        <dbReference type="ARBA" id="ARBA00004167"/>
    </source>
</evidence>
<comment type="subcellular location">
    <subcellularLocation>
        <location evidence="2">Membrane</location>
        <topology evidence="2">Single-pass membrane protein</topology>
    </subcellularLocation>
    <subcellularLocation>
        <location evidence="1">Nucleus</location>
    </subcellularLocation>
</comment>
<feature type="region of interest" description="Disordered" evidence="11">
    <location>
        <begin position="239"/>
        <end position="261"/>
    </location>
</feature>
<keyword evidence="14" id="KW-1185">Reference proteome</keyword>
<accession>A0ABQ8D0Y2</accession>
<evidence type="ECO:0000259" key="12">
    <source>
        <dbReference type="PROSITE" id="PS51005"/>
    </source>
</evidence>
<protein>
    <recommendedName>
        <fullName evidence="12">NAC domain-containing protein</fullName>
    </recommendedName>
</protein>
<keyword evidence="9" id="KW-0804">Transcription</keyword>
<keyword evidence="6" id="KW-0238">DNA-binding</keyword>
<comment type="caution">
    <text evidence="13">The sequence shown here is derived from an EMBL/GenBank/DDBJ whole genome shotgun (WGS) entry which is preliminary data.</text>
</comment>
<keyword evidence="5" id="KW-0805">Transcription regulation</keyword>
<feature type="compositionally biased region" description="Polar residues" evidence="11">
    <location>
        <begin position="249"/>
        <end position="261"/>
    </location>
</feature>
<keyword evidence="7" id="KW-0472">Membrane</keyword>
<dbReference type="Gene3D" id="2.170.150.80">
    <property type="entry name" value="NAC domain"/>
    <property type="match status" value="1"/>
</dbReference>
<dbReference type="InterPro" id="IPR036093">
    <property type="entry name" value="NAC_dom_sf"/>
</dbReference>
<evidence type="ECO:0000256" key="7">
    <source>
        <dbReference type="ARBA" id="ARBA00023136"/>
    </source>
</evidence>
<gene>
    <name evidence="13" type="ORF">HID58_022179</name>
</gene>
<evidence type="ECO:0000256" key="5">
    <source>
        <dbReference type="ARBA" id="ARBA00023015"/>
    </source>
</evidence>
<evidence type="ECO:0000256" key="11">
    <source>
        <dbReference type="SAM" id="MobiDB-lite"/>
    </source>
</evidence>
<dbReference type="Proteomes" id="UP000824890">
    <property type="component" value="Unassembled WGS sequence"/>
</dbReference>
<evidence type="ECO:0000256" key="3">
    <source>
        <dbReference type="ARBA" id="ARBA00022692"/>
    </source>
</evidence>
<name>A0ABQ8D0Y2_BRANA</name>
<feature type="domain" description="NAC" evidence="12">
    <location>
        <begin position="74"/>
        <end position="225"/>
    </location>
</feature>
<evidence type="ECO:0000256" key="9">
    <source>
        <dbReference type="ARBA" id="ARBA00023163"/>
    </source>
</evidence>
<evidence type="ECO:0000256" key="8">
    <source>
        <dbReference type="ARBA" id="ARBA00023159"/>
    </source>
</evidence>
<organism evidence="13 14">
    <name type="scientific">Brassica napus</name>
    <name type="common">Rape</name>
    <dbReference type="NCBI Taxonomy" id="3708"/>
    <lineage>
        <taxon>Eukaryota</taxon>
        <taxon>Viridiplantae</taxon>
        <taxon>Streptophyta</taxon>
        <taxon>Embryophyta</taxon>
        <taxon>Tracheophyta</taxon>
        <taxon>Spermatophyta</taxon>
        <taxon>Magnoliopsida</taxon>
        <taxon>eudicotyledons</taxon>
        <taxon>Gunneridae</taxon>
        <taxon>Pentapetalae</taxon>
        <taxon>rosids</taxon>
        <taxon>malvids</taxon>
        <taxon>Brassicales</taxon>
        <taxon>Brassicaceae</taxon>
        <taxon>Brassiceae</taxon>
        <taxon>Brassica</taxon>
    </lineage>
</organism>
<evidence type="ECO:0000256" key="4">
    <source>
        <dbReference type="ARBA" id="ARBA00022989"/>
    </source>
</evidence>
<evidence type="ECO:0000313" key="13">
    <source>
        <dbReference type="EMBL" id="KAH0922161.1"/>
    </source>
</evidence>
<keyword evidence="3" id="KW-0812">Transmembrane</keyword>
<evidence type="ECO:0000256" key="10">
    <source>
        <dbReference type="ARBA" id="ARBA00023242"/>
    </source>
</evidence>
<dbReference type="InterPro" id="IPR003441">
    <property type="entry name" value="NAC-dom"/>
</dbReference>
<evidence type="ECO:0000313" key="14">
    <source>
        <dbReference type="Proteomes" id="UP000824890"/>
    </source>
</evidence>
<evidence type="ECO:0000256" key="6">
    <source>
        <dbReference type="ARBA" id="ARBA00023125"/>
    </source>
</evidence>
<proteinExistence type="predicted"/>
<dbReference type="PROSITE" id="PS51005">
    <property type="entry name" value="NAC"/>
    <property type="match status" value="1"/>
</dbReference>